<keyword evidence="3" id="KW-1185">Reference proteome</keyword>
<keyword evidence="1" id="KW-0812">Transmembrane</keyword>
<protein>
    <submittedName>
        <fullName evidence="2">Uncharacterized protein</fullName>
    </submittedName>
</protein>
<keyword evidence="1" id="KW-0472">Membrane</keyword>
<accession>A0A3M7PXB7</accession>
<evidence type="ECO:0000313" key="2">
    <source>
        <dbReference type="EMBL" id="RNA03852.1"/>
    </source>
</evidence>
<dbReference type="Proteomes" id="UP000276133">
    <property type="component" value="Unassembled WGS sequence"/>
</dbReference>
<evidence type="ECO:0000313" key="3">
    <source>
        <dbReference type="Proteomes" id="UP000276133"/>
    </source>
</evidence>
<evidence type="ECO:0000256" key="1">
    <source>
        <dbReference type="SAM" id="Phobius"/>
    </source>
</evidence>
<dbReference type="AlphaFoldDB" id="A0A3M7PXB7"/>
<proteinExistence type="predicted"/>
<name>A0A3M7PXB7_BRAPC</name>
<dbReference type="EMBL" id="REGN01008324">
    <property type="protein sequence ID" value="RNA03852.1"/>
    <property type="molecule type" value="Genomic_DNA"/>
</dbReference>
<gene>
    <name evidence="2" type="ORF">BpHYR1_020159</name>
</gene>
<organism evidence="2 3">
    <name type="scientific">Brachionus plicatilis</name>
    <name type="common">Marine rotifer</name>
    <name type="synonym">Brachionus muelleri</name>
    <dbReference type="NCBI Taxonomy" id="10195"/>
    <lineage>
        <taxon>Eukaryota</taxon>
        <taxon>Metazoa</taxon>
        <taxon>Spiralia</taxon>
        <taxon>Gnathifera</taxon>
        <taxon>Rotifera</taxon>
        <taxon>Eurotatoria</taxon>
        <taxon>Monogononta</taxon>
        <taxon>Pseudotrocha</taxon>
        <taxon>Ploima</taxon>
        <taxon>Brachionidae</taxon>
        <taxon>Brachionus</taxon>
    </lineage>
</organism>
<reference evidence="2 3" key="1">
    <citation type="journal article" date="2018" name="Sci. Rep.">
        <title>Genomic signatures of local adaptation to the degree of environmental predictability in rotifers.</title>
        <authorList>
            <person name="Franch-Gras L."/>
            <person name="Hahn C."/>
            <person name="Garcia-Roger E.M."/>
            <person name="Carmona M.J."/>
            <person name="Serra M."/>
            <person name="Gomez A."/>
        </authorList>
    </citation>
    <scope>NUCLEOTIDE SEQUENCE [LARGE SCALE GENOMIC DNA]</scope>
    <source>
        <strain evidence="2">HYR1</strain>
    </source>
</reference>
<keyword evidence="1" id="KW-1133">Transmembrane helix</keyword>
<comment type="caution">
    <text evidence="2">The sequence shown here is derived from an EMBL/GenBank/DDBJ whole genome shotgun (WGS) entry which is preliminary data.</text>
</comment>
<feature type="transmembrane region" description="Helical" evidence="1">
    <location>
        <begin position="43"/>
        <end position="64"/>
    </location>
</feature>
<sequence length="67" mass="8178">MNLAIKVQQSILHFVAEEFLFNLYLNFTIPMNFVYLKLKSFFIFLKFVDLIIRIHHLLTPIYILHFF</sequence>